<evidence type="ECO:0000313" key="1">
    <source>
        <dbReference type="EMBL" id="GAA3939389.1"/>
    </source>
</evidence>
<keyword evidence="2" id="KW-1185">Reference proteome</keyword>
<organism evidence="1 2">
    <name type="scientific">Litoribacillus peritrichatus</name>
    <dbReference type="NCBI Taxonomy" id="718191"/>
    <lineage>
        <taxon>Bacteria</taxon>
        <taxon>Pseudomonadati</taxon>
        <taxon>Pseudomonadota</taxon>
        <taxon>Gammaproteobacteria</taxon>
        <taxon>Oceanospirillales</taxon>
        <taxon>Oceanospirillaceae</taxon>
        <taxon>Litoribacillus</taxon>
    </lineage>
</organism>
<dbReference type="Proteomes" id="UP001501565">
    <property type="component" value="Unassembled WGS sequence"/>
</dbReference>
<protein>
    <submittedName>
        <fullName evidence="1">Uncharacterized protein</fullName>
    </submittedName>
</protein>
<comment type="caution">
    <text evidence="1">The sequence shown here is derived from an EMBL/GenBank/DDBJ whole genome shotgun (WGS) entry which is preliminary data.</text>
</comment>
<accession>A0ABP7N9U5</accession>
<dbReference type="RefSeq" id="WP_344800344.1">
    <property type="nucleotide sequence ID" value="NZ_BAABBN010000015.1"/>
</dbReference>
<evidence type="ECO:0000313" key="2">
    <source>
        <dbReference type="Proteomes" id="UP001501565"/>
    </source>
</evidence>
<gene>
    <name evidence="1" type="ORF">GCM10022277_39270</name>
</gene>
<dbReference type="EMBL" id="BAABBN010000015">
    <property type="protein sequence ID" value="GAA3939389.1"/>
    <property type="molecule type" value="Genomic_DNA"/>
</dbReference>
<name>A0ABP7N9U5_9GAMM</name>
<proteinExistence type="predicted"/>
<reference evidence="2" key="1">
    <citation type="journal article" date="2019" name="Int. J. Syst. Evol. Microbiol.">
        <title>The Global Catalogue of Microorganisms (GCM) 10K type strain sequencing project: providing services to taxonomists for standard genome sequencing and annotation.</title>
        <authorList>
            <consortium name="The Broad Institute Genomics Platform"/>
            <consortium name="The Broad Institute Genome Sequencing Center for Infectious Disease"/>
            <person name="Wu L."/>
            <person name="Ma J."/>
        </authorList>
    </citation>
    <scope>NUCLEOTIDE SEQUENCE [LARGE SCALE GENOMIC DNA]</scope>
    <source>
        <strain evidence="2">JCM 17551</strain>
    </source>
</reference>
<sequence>MLVLFFAVILLFVAVCILSWRIKNLSDRIVTFEQNLVTPLPKSVGPYIKLQLVDPQGVAQRESKLAKAVGAVSPGYINYKVYQQVAYELELALNERNIDVNIELHGLRSSNSSANTGANASS</sequence>